<sequence length="252" mass="28337">MYKDNKGINCGLLQRYNRNILMLLSEYSKSFVGCITDETLSRVVEQKSSQSNNIPNLVKRLEQCFPLYRNLLAEVAKQQNGPSRLHTQAWPILVKISNLIGNAQTRKGKSSAFLFLALTHTEYQCTSQSERCVHADDLSSHMTLGNYLCHATHDSRDQIGLERATAGITSDTANDVAFRRLDVDDMIHVINYEFPRKIEVYVHRIDRTGRAGRSGKSISFVADSNRSLAVKLIIILEKAEQIGPESLPINGQ</sequence>
<dbReference type="SUPFAM" id="SSF52540">
    <property type="entry name" value="P-loop containing nucleoside triphosphate hydrolases"/>
    <property type="match status" value="1"/>
</dbReference>
<evidence type="ECO:0000259" key="1">
    <source>
        <dbReference type="PROSITE" id="PS51194"/>
    </source>
</evidence>
<dbReference type="AlphaFoldDB" id="A0A1A9UYU8"/>
<feature type="domain" description="Helicase C-terminal" evidence="1">
    <location>
        <begin position="95"/>
        <end position="252"/>
    </location>
</feature>
<dbReference type="InterPro" id="IPR027417">
    <property type="entry name" value="P-loop_NTPase"/>
</dbReference>
<name>A0A1A9UYU8_GLOAU</name>
<dbReference type="Pfam" id="PF00271">
    <property type="entry name" value="Helicase_C"/>
    <property type="match status" value="1"/>
</dbReference>
<dbReference type="PROSITE" id="PS51194">
    <property type="entry name" value="HELICASE_CTER"/>
    <property type="match status" value="1"/>
</dbReference>
<dbReference type="Proteomes" id="UP000078200">
    <property type="component" value="Unassembled WGS sequence"/>
</dbReference>
<dbReference type="EnsemblMetazoa" id="GAUT020152-RA">
    <property type="protein sequence ID" value="GAUT020152-PA"/>
    <property type="gene ID" value="GAUT020152"/>
</dbReference>
<reference evidence="2" key="1">
    <citation type="submission" date="2020-05" db="UniProtKB">
        <authorList>
            <consortium name="EnsemblMetazoa"/>
        </authorList>
    </citation>
    <scope>IDENTIFICATION</scope>
    <source>
        <strain evidence="2">TTRI</strain>
    </source>
</reference>
<evidence type="ECO:0000313" key="2">
    <source>
        <dbReference type="EnsemblMetazoa" id="GAUT020152-PA"/>
    </source>
</evidence>
<dbReference type="InterPro" id="IPR001650">
    <property type="entry name" value="Helicase_C-like"/>
</dbReference>
<organism evidence="2 3">
    <name type="scientific">Glossina austeni</name>
    <name type="common">Savannah tsetse fly</name>
    <dbReference type="NCBI Taxonomy" id="7395"/>
    <lineage>
        <taxon>Eukaryota</taxon>
        <taxon>Metazoa</taxon>
        <taxon>Ecdysozoa</taxon>
        <taxon>Arthropoda</taxon>
        <taxon>Hexapoda</taxon>
        <taxon>Insecta</taxon>
        <taxon>Pterygota</taxon>
        <taxon>Neoptera</taxon>
        <taxon>Endopterygota</taxon>
        <taxon>Diptera</taxon>
        <taxon>Brachycera</taxon>
        <taxon>Muscomorpha</taxon>
        <taxon>Hippoboscoidea</taxon>
        <taxon>Glossinidae</taxon>
        <taxon>Glossina</taxon>
    </lineage>
</organism>
<dbReference type="Gene3D" id="3.40.50.300">
    <property type="entry name" value="P-loop containing nucleotide triphosphate hydrolases"/>
    <property type="match status" value="2"/>
</dbReference>
<proteinExistence type="predicted"/>
<dbReference type="PANTHER" id="PTHR47958">
    <property type="entry name" value="ATP-DEPENDENT RNA HELICASE DBP3"/>
    <property type="match status" value="1"/>
</dbReference>
<keyword evidence="3" id="KW-1185">Reference proteome</keyword>
<dbReference type="VEuPathDB" id="VectorBase:GAUT020152"/>
<protein>
    <submittedName>
        <fullName evidence="2">Helicase C-terminal domain-containing protein</fullName>
    </submittedName>
</protein>
<evidence type="ECO:0000313" key="3">
    <source>
        <dbReference type="Proteomes" id="UP000078200"/>
    </source>
</evidence>
<dbReference type="STRING" id="7395.A0A1A9UYU8"/>
<accession>A0A1A9UYU8</accession>